<dbReference type="EMBL" id="JAANYQ010000002">
    <property type="protein sequence ID" value="KAF4126146.1"/>
    <property type="molecule type" value="Genomic_DNA"/>
</dbReference>
<dbReference type="InterPro" id="IPR021110">
    <property type="entry name" value="DNA_rep_checkpnt_protein"/>
</dbReference>
<keyword evidence="6 8" id="KW-0131">Cell cycle</keyword>
<dbReference type="GO" id="GO:0003697">
    <property type="term" value="F:single-stranded DNA binding"/>
    <property type="evidence" value="ECO:0007669"/>
    <property type="project" value="TreeGrafter"/>
</dbReference>
<evidence type="ECO:0000256" key="2">
    <source>
        <dbReference type="ARBA" id="ARBA00007276"/>
    </source>
</evidence>
<dbReference type="Gene3D" id="1.10.10.1460">
    <property type="match status" value="1"/>
</dbReference>
<evidence type="ECO:0000256" key="1">
    <source>
        <dbReference type="ARBA" id="ARBA00004123"/>
    </source>
</evidence>
<feature type="compositionally biased region" description="Low complexity" evidence="9">
    <location>
        <begin position="184"/>
        <end position="195"/>
    </location>
</feature>
<evidence type="ECO:0000313" key="10">
    <source>
        <dbReference type="EMBL" id="KAF4126146.1"/>
    </source>
</evidence>
<feature type="compositionally biased region" description="Basic residues" evidence="9">
    <location>
        <begin position="421"/>
        <end position="434"/>
    </location>
</feature>
<protein>
    <recommendedName>
        <fullName evidence="3 8">DNA replication regulator SLD2</fullName>
    </recommendedName>
</protein>
<evidence type="ECO:0000256" key="5">
    <source>
        <dbReference type="ARBA" id="ARBA00023242"/>
    </source>
</evidence>
<accession>A0A9P4Z2B9</accession>
<sequence>MDQRTRTEYETKCQELRADLKRWETSWAKDNGGRKPGRDDIKRNPDIAQKYKAYQKSRDVLDGKAPLPTTKQQSPPPRKRKPQDADDVNTYSRAPASDGLTPSKRSRHVETPSKGRLHSQHLEETPTISRKLFSPTAVTSVGPTPQRDGRVLGLFDLLEKDEESRARLQQQQQQQTPSSRRIKTMTTTTTTAATTPSKNRPQFDSDSVTTPRMGRRTPMSASKRQYLNTFMSPLKSRQPNNSHSLNTAAAEEEEPMGSRTPSSFMTTTPSKLHFETPQFLKRHSNMLPLHDDANLATVDENGEMLEPPTAPVPLRLPRKPLGRGLSEIVASLRKVEDDRADADLEALREMEMDREASTPSTSVAASHPTMTSSSRGRPPPPPAAASTAFDHEAEAAMAAEAEAQEQDARKQGTAGDMPSTYKKKGQKRTTRKVNIRPMWIKRPDQLPVGDGASDDDESMSKTQLPDGNDDDDYNDNHVSDGEKQERKDTKTSAKTRTAEKTVRKAARKVNELAHANFHRLKLRQNGAKGGPGHNSRFRRKR</sequence>
<dbReference type="PANTHER" id="PTHR28124">
    <property type="entry name" value="DNA REPLICATION REGULATOR SLD2"/>
    <property type="match status" value="1"/>
</dbReference>
<organism evidence="10 11">
    <name type="scientific">Geosmithia morbida</name>
    <dbReference type="NCBI Taxonomy" id="1094350"/>
    <lineage>
        <taxon>Eukaryota</taxon>
        <taxon>Fungi</taxon>
        <taxon>Dikarya</taxon>
        <taxon>Ascomycota</taxon>
        <taxon>Pezizomycotina</taxon>
        <taxon>Sordariomycetes</taxon>
        <taxon>Hypocreomycetidae</taxon>
        <taxon>Hypocreales</taxon>
        <taxon>Bionectriaceae</taxon>
        <taxon>Geosmithia</taxon>
    </lineage>
</organism>
<dbReference type="GO" id="GO:0000727">
    <property type="term" value="P:double-strand break repair via break-induced replication"/>
    <property type="evidence" value="ECO:0007669"/>
    <property type="project" value="TreeGrafter"/>
</dbReference>
<keyword evidence="11" id="KW-1185">Reference proteome</keyword>
<dbReference type="InterPro" id="IPR040203">
    <property type="entry name" value="Sld2"/>
</dbReference>
<evidence type="ECO:0000256" key="7">
    <source>
        <dbReference type="ARBA" id="ARBA00025253"/>
    </source>
</evidence>
<comment type="caution">
    <text evidence="10">The sequence shown here is derived from an EMBL/GenBank/DDBJ whole genome shotgun (WGS) entry which is preliminary data.</text>
</comment>
<gene>
    <name evidence="10" type="ORF">GMORB2_1392</name>
</gene>
<feature type="region of interest" description="Disordered" evidence="9">
    <location>
        <begin position="233"/>
        <end position="266"/>
    </location>
</feature>
<dbReference type="AlphaFoldDB" id="A0A9P4Z2B9"/>
<feature type="compositionally biased region" description="Basic and acidic residues" evidence="9">
    <location>
        <begin position="474"/>
        <end position="502"/>
    </location>
</feature>
<dbReference type="RefSeq" id="XP_035324798.1">
    <property type="nucleotide sequence ID" value="XM_035463374.1"/>
</dbReference>
<evidence type="ECO:0000313" key="11">
    <source>
        <dbReference type="Proteomes" id="UP000749293"/>
    </source>
</evidence>
<proteinExistence type="inferred from homology"/>
<feature type="compositionally biased region" description="Basic and acidic residues" evidence="9">
    <location>
        <begin position="31"/>
        <end position="45"/>
    </location>
</feature>
<dbReference type="GO" id="GO:0031261">
    <property type="term" value="C:DNA replication preinitiation complex"/>
    <property type="evidence" value="ECO:0007669"/>
    <property type="project" value="TreeGrafter"/>
</dbReference>
<feature type="region of interest" description="Disordered" evidence="9">
    <location>
        <begin position="26"/>
        <end position="149"/>
    </location>
</feature>
<dbReference type="PANTHER" id="PTHR28124:SF1">
    <property type="entry name" value="DNA REPLICATION REGULATOR SLD2"/>
    <property type="match status" value="1"/>
</dbReference>
<dbReference type="GeneID" id="55967622"/>
<evidence type="ECO:0000256" key="8">
    <source>
        <dbReference type="RuleBase" id="RU367067"/>
    </source>
</evidence>
<evidence type="ECO:0000256" key="9">
    <source>
        <dbReference type="SAM" id="MobiDB-lite"/>
    </source>
</evidence>
<dbReference type="GO" id="GO:0006270">
    <property type="term" value="P:DNA replication initiation"/>
    <property type="evidence" value="ECO:0007669"/>
    <property type="project" value="UniProtKB-UniRule"/>
</dbReference>
<dbReference type="FunFam" id="1.10.10.1460:FF:000001">
    <property type="entry name" value="DNA replication regulator Sld2"/>
    <property type="match status" value="1"/>
</dbReference>
<dbReference type="OrthoDB" id="8775810at2759"/>
<name>A0A9P4Z2B9_9HYPO</name>
<dbReference type="Pfam" id="PF11719">
    <property type="entry name" value="Drc1-Sld2"/>
    <property type="match status" value="1"/>
</dbReference>
<keyword evidence="5 8" id="KW-0539">Nucleus</keyword>
<evidence type="ECO:0000256" key="6">
    <source>
        <dbReference type="ARBA" id="ARBA00023306"/>
    </source>
</evidence>
<dbReference type="GO" id="GO:1902977">
    <property type="term" value="P:mitotic DNA replication preinitiation complex assembly"/>
    <property type="evidence" value="ECO:0007669"/>
    <property type="project" value="TreeGrafter"/>
</dbReference>
<feature type="compositionally biased region" description="Polar residues" evidence="9">
    <location>
        <begin position="196"/>
        <end position="210"/>
    </location>
</feature>
<dbReference type="Proteomes" id="UP000749293">
    <property type="component" value="Unassembled WGS sequence"/>
</dbReference>
<comment type="function">
    <text evidence="7 8">Has a role in the initiation of DNA replication. Required at S-phase checkpoint.</text>
</comment>
<evidence type="ECO:0000256" key="4">
    <source>
        <dbReference type="ARBA" id="ARBA00022705"/>
    </source>
</evidence>
<dbReference type="CDD" id="cd22289">
    <property type="entry name" value="RecQL4_SLD2_NTD"/>
    <property type="match status" value="1"/>
</dbReference>
<comment type="similarity">
    <text evidence="2 8">Belongs to the SLD2 family.</text>
</comment>
<evidence type="ECO:0000256" key="3">
    <source>
        <dbReference type="ARBA" id="ARBA00018363"/>
    </source>
</evidence>
<comment type="subcellular location">
    <subcellularLocation>
        <location evidence="1 8">Nucleus</location>
    </subcellularLocation>
</comment>
<feature type="region of interest" description="Disordered" evidence="9">
    <location>
        <begin position="351"/>
        <end position="541"/>
    </location>
</feature>
<reference evidence="10" key="1">
    <citation type="submission" date="2020-03" db="EMBL/GenBank/DDBJ databases">
        <title>Site-based positive gene gene selection in Geosmithia morbida across the United States reveals a broad range of putative effectors and factors for local host and environmental adapation.</title>
        <authorList>
            <person name="Onufrak A."/>
            <person name="Murdoch R.W."/>
            <person name="Gazis R."/>
            <person name="Huff M."/>
            <person name="Staton M."/>
            <person name="Klingeman W."/>
            <person name="Hadziabdic D."/>
        </authorList>
    </citation>
    <scope>NUCLEOTIDE SEQUENCE</scope>
    <source>
        <strain evidence="10">1262</strain>
    </source>
</reference>
<keyword evidence="4 8" id="KW-0235">DNA replication</keyword>
<dbReference type="GO" id="GO:0003688">
    <property type="term" value="F:DNA replication origin binding"/>
    <property type="evidence" value="ECO:0007669"/>
    <property type="project" value="TreeGrafter"/>
</dbReference>
<feature type="region of interest" description="Disordered" evidence="9">
    <location>
        <begin position="163"/>
        <end position="219"/>
    </location>
</feature>
<feature type="compositionally biased region" description="Polar residues" evidence="9">
    <location>
        <begin position="233"/>
        <end position="247"/>
    </location>
</feature>